<proteinExistence type="predicted"/>
<protein>
    <recommendedName>
        <fullName evidence="3">DUF1828 domain-containing protein</fullName>
    </recommendedName>
</protein>
<name>A0A1M4RZ39_9ACTO</name>
<dbReference type="AlphaFoldDB" id="A0A1M4RZ39"/>
<reference evidence="2" key="1">
    <citation type="submission" date="2016-09" db="EMBL/GenBank/DDBJ databases">
        <authorList>
            <person name="Strepis N."/>
        </authorList>
    </citation>
    <scope>NUCLEOTIDE SEQUENCE [LARGE SCALE GENOMIC DNA]</scope>
</reference>
<keyword evidence="2" id="KW-1185">Reference proteome</keyword>
<accession>A0A1M4RZ39</accession>
<dbReference type="EMBL" id="FQTT01000010">
    <property type="protein sequence ID" value="SHE25189.1"/>
    <property type="molecule type" value="Genomic_DNA"/>
</dbReference>
<evidence type="ECO:0000313" key="2">
    <source>
        <dbReference type="Proteomes" id="UP000184291"/>
    </source>
</evidence>
<sequence>MTELYTVKHLADRVANEPRNVGVIATTGHDPSSRVALRFLGIDLDGTAARKPLPGVSKDVYISWVDYFRSKTRSGRWEDIARAHRRRPQDFYLEHALTILDSDDVERLADEYFPRLVQTAAKKRRSSEVMRQQVDDVFRELGLAPDRNVPIEAHVNDKNVRVSFGYALSGDRPVLFDVLPTHGLGANGQAFAYRTMVAQKAEVSKDFAAFIDLENVSDEQDLRAVESVATVIDPVGDFAGSVETVAALTRA</sequence>
<organism evidence="1 2">
    <name type="scientific">Actinomyces glycerinitolerans</name>
    <dbReference type="NCBI Taxonomy" id="1892869"/>
    <lineage>
        <taxon>Bacteria</taxon>
        <taxon>Bacillati</taxon>
        <taxon>Actinomycetota</taxon>
        <taxon>Actinomycetes</taxon>
        <taxon>Actinomycetales</taxon>
        <taxon>Actinomycetaceae</taxon>
        <taxon>Actinomyces</taxon>
    </lineage>
</organism>
<dbReference type="STRING" id="1892869.ACGLYG10_1405"/>
<gene>
    <name evidence="1" type="ORF">ACGLYG10_1405</name>
</gene>
<evidence type="ECO:0000313" key="1">
    <source>
        <dbReference type="EMBL" id="SHE25189.1"/>
    </source>
</evidence>
<dbReference type="RefSeq" id="WP_073329664.1">
    <property type="nucleotide sequence ID" value="NZ_FQTT01000010.1"/>
</dbReference>
<evidence type="ECO:0008006" key="3">
    <source>
        <dbReference type="Google" id="ProtNLM"/>
    </source>
</evidence>
<dbReference type="Proteomes" id="UP000184291">
    <property type="component" value="Unassembled WGS sequence"/>
</dbReference>
<dbReference type="OrthoDB" id="5189039at2"/>